<dbReference type="CDD" id="cd06257">
    <property type="entry name" value="DnaJ"/>
    <property type="match status" value="1"/>
</dbReference>
<evidence type="ECO:0000256" key="4">
    <source>
        <dbReference type="ARBA" id="ARBA00022705"/>
    </source>
</evidence>
<feature type="zinc finger region" description="CR-type" evidence="14">
    <location>
        <begin position="167"/>
        <end position="249"/>
    </location>
</feature>
<dbReference type="eggNOG" id="COG0484">
    <property type="taxonomic scope" value="Bacteria"/>
</dbReference>
<evidence type="ECO:0000256" key="13">
    <source>
        <dbReference type="HAMAP-Rule" id="MF_01152"/>
    </source>
</evidence>
<dbReference type="InterPro" id="IPR001623">
    <property type="entry name" value="DnaJ_domain"/>
</dbReference>
<dbReference type="Proteomes" id="UP000003573">
    <property type="component" value="Unassembled WGS sequence"/>
</dbReference>
<protein>
    <recommendedName>
        <fullName evidence="12 13">Chaperone protein DnaJ</fullName>
    </recommendedName>
</protein>
<evidence type="ECO:0000256" key="6">
    <source>
        <dbReference type="ARBA" id="ARBA00022737"/>
    </source>
</evidence>
<feature type="binding site" evidence="13">
    <location>
        <position position="226"/>
    </location>
    <ligand>
        <name>Zn(2+)</name>
        <dbReference type="ChEBI" id="CHEBI:29105"/>
        <label>2</label>
    </ligand>
</feature>
<evidence type="ECO:0000256" key="9">
    <source>
        <dbReference type="ARBA" id="ARBA00023016"/>
    </source>
</evidence>
<evidence type="ECO:0000259" key="16">
    <source>
        <dbReference type="PROSITE" id="PS51188"/>
    </source>
</evidence>
<evidence type="ECO:0000313" key="18">
    <source>
        <dbReference type="Proteomes" id="UP000003573"/>
    </source>
</evidence>
<evidence type="ECO:0000256" key="14">
    <source>
        <dbReference type="PROSITE-ProRule" id="PRU00546"/>
    </source>
</evidence>
<feature type="binding site" evidence="13">
    <location>
        <position position="223"/>
    </location>
    <ligand>
        <name>Zn(2+)</name>
        <dbReference type="ChEBI" id="CHEBI:29105"/>
        <label>2</label>
    </ligand>
</feature>
<feature type="repeat" description="CXXCXGXG motif" evidence="13">
    <location>
        <begin position="223"/>
        <end position="230"/>
    </location>
</feature>
<feature type="repeat" description="CXXCXGXG motif" evidence="13">
    <location>
        <begin position="180"/>
        <end position="187"/>
    </location>
</feature>
<feature type="binding site" evidence="13">
    <location>
        <position position="183"/>
    </location>
    <ligand>
        <name>Zn(2+)</name>
        <dbReference type="ChEBI" id="CHEBI:29105"/>
        <label>1</label>
    </ligand>
</feature>
<proteinExistence type="inferred from homology"/>
<dbReference type="InterPro" id="IPR018253">
    <property type="entry name" value="DnaJ_domain_CS"/>
</dbReference>
<feature type="domain" description="J" evidence="15">
    <location>
        <begin position="36"/>
        <end position="100"/>
    </location>
</feature>
<dbReference type="NCBIfam" id="NF010869">
    <property type="entry name" value="PRK14276.1"/>
    <property type="match status" value="1"/>
</dbReference>
<comment type="similarity">
    <text evidence="11 13">Belongs to the DnaJ family.</text>
</comment>
<dbReference type="Gene3D" id="1.10.287.110">
    <property type="entry name" value="DnaJ domain"/>
    <property type="match status" value="1"/>
</dbReference>
<dbReference type="GO" id="GO:0008270">
    <property type="term" value="F:zinc ion binding"/>
    <property type="evidence" value="ECO:0007669"/>
    <property type="project" value="UniProtKB-UniRule"/>
</dbReference>
<feature type="repeat" description="CXXCXGXG motif" evidence="13">
    <location>
        <begin position="237"/>
        <end position="244"/>
    </location>
</feature>
<dbReference type="GO" id="GO:0009408">
    <property type="term" value="P:response to heat"/>
    <property type="evidence" value="ECO:0007669"/>
    <property type="project" value="InterPro"/>
</dbReference>
<gene>
    <name evidence="13 17" type="primary">dnaJ</name>
    <name evidence="17" type="ORF">STRMA_1783</name>
</gene>
<organism evidence="17 18">
    <name type="scientific">Streptococcus macacae NCTC 11558</name>
    <dbReference type="NCBI Taxonomy" id="764298"/>
    <lineage>
        <taxon>Bacteria</taxon>
        <taxon>Bacillati</taxon>
        <taxon>Bacillota</taxon>
        <taxon>Bacilli</taxon>
        <taxon>Lactobacillales</taxon>
        <taxon>Streptococcaceae</taxon>
        <taxon>Streptococcus</taxon>
    </lineage>
</organism>
<dbReference type="EMBL" id="AEUW02000001">
    <property type="protein sequence ID" value="EHJ52814.1"/>
    <property type="molecule type" value="Genomic_DNA"/>
</dbReference>
<comment type="domain">
    <text evidence="13">The J domain is necessary and sufficient to stimulate DnaK ATPase activity. Zinc center 1 plays an important role in the autonomous, DnaK-independent chaperone activity of DnaJ. Zinc center 2 is essential for interaction with DnaK and for DnaJ activity.</text>
</comment>
<keyword evidence="3 13" id="KW-0963">Cytoplasm</keyword>
<comment type="caution">
    <text evidence="17">The sequence shown here is derived from an EMBL/GenBank/DDBJ whole genome shotgun (WGS) entry which is preliminary data.</text>
</comment>
<dbReference type="PROSITE" id="PS50076">
    <property type="entry name" value="DNAJ_2"/>
    <property type="match status" value="1"/>
</dbReference>
<dbReference type="InterPro" id="IPR001305">
    <property type="entry name" value="HSP_DnaJ_Cys-rich_dom"/>
</dbReference>
<feature type="binding site" evidence="13">
    <location>
        <position position="180"/>
    </location>
    <ligand>
        <name>Zn(2+)</name>
        <dbReference type="ChEBI" id="CHEBI:29105"/>
        <label>1</label>
    </ligand>
</feature>
<comment type="subcellular location">
    <subcellularLocation>
        <location evidence="1 13">Cytoplasm</location>
    </subcellularLocation>
</comment>
<dbReference type="Pfam" id="PF01556">
    <property type="entry name" value="DnaJ_C"/>
    <property type="match status" value="1"/>
</dbReference>
<keyword evidence="5 13" id="KW-0479">Metal-binding</keyword>
<comment type="function">
    <text evidence="13">Participates actively in the response to hyperosmotic and heat shock by preventing the aggregation of stress-denatured proteins and by disaggregating proteins, also in an autonomous, DnaK-independent fashion. Unfolded proteins bind initially to DnaJ; upon interaction with the DnaJ-bound protein, DnaK hydrolyzes its bound ATP, resulting in the formation of a stable complex. GrpE releases ADP from DnaK; ATP binding to DnaK triggers the release of the substrate protein, thus completing the reaction cycle. Several rounds of ATP-dependent interactions between DnaJ, DnaK and GrpE are required for fully efficient folding. Also involved, together with DnaK and GrpE, in the DNA replication of plasmids through activation of initiation proteins.</text>
</comment>
<evidence type="ECO:0000256" key="12">
    <source>
        <dbReference type="ARBA" id="ARBA00067609"/>
    </source>
</evidence>
<dbReference type="InterPro" id="IPR036869">
    <property type="entry name" value="J_dom_sf"/>
</dbReference>
<dbReference type="PRINTS" id="PR00625">
    <property type="entry name" value="JDOMAIN"/>
</dbReference>
<dbReference type="PANTHER" id="PTHR43096">
    <property type="entry name" value="DNAJ HOMOLOG 1, MITOCHONDRIAL-RELATED"/>
    <property type="match status" value="1"/>
</dbReference>
<dbReference type="STRING" id="764298.STRMA_1783"/>
<dbReference type="SUPFAM" id="SSF49493">
    <property type="entry name" value="HSP40/DnaJ peptide-binding domain"/>
    <property type="match status" value="2"/>
</dbReference>
<feature type="repeat" description="CXXCXGXG motif" evidence="13">
    <location>
        <begin position="197"/>
        <end position="204"/>
    </location>
</feature>
<dbReference type="NCBIfam" id="TIGR02349">
    <property type="entry name" value="DnaJ_bact"/>
    <property type="match status" value="1"/>
</dbReference>
<dbReference type="NCBIfam" id="NF008035">
    <property type="entry name" value="PRK10767.1"/>
    <property type="match status" value="1"/>
</dbReference>
<keyword evidence="7 13" id="KW-0863">Zinc-finger</keyword>
<dbReference type="GO" id="GO:0051082">
    <property type="term" value="F:unfolded protein binding"/>
    <property type="evidence" value="ECO:0007669"/>
    <property type="project" value="UniProtKB-UniRule"/>
</dbReference>
<dbReference type="GO" id="GO:0042026">
    <property type="term" value="P:protein refolding"/>
    <property type="evidence" value="ECO:0007669"/>
    <property type="project" value="TreeGrafter"/>
</dbReference>
<dbReference type="PROSITE" id="PS00636">
    <property type="entry name" value="DNAJ_1"/>
    <property type="match status" value="1"/>
</dbReference>
<reference evidence="17 18" key="1">
    <citation type="journal article" date="2014" name="Int. J. Syst. Evol. Microbiol.">
        <title>Phylogenomics and the dynamic genome evolution of the genus Streptococcus.</title>
        <authorList>
            <consortium name="The Broad Institute Genome Sequencing Platform"/>
            <person name="Richards V.P."/>
            <person name="Palmer S.R."/>
            <person name="Pavinski Bitar P.D."/>
            <person name="Qin X."/>
            <person name="Weinstock G.M."/>
            <person name="Highlander S.K."/>
            <person name="Town C.D."/>
            <person name="Burne R.A."/>
            <person name="Stanhope M.J."/>
        </authorList>
    </citation>
    <scope>NUCLEOTIDE SEQUENCE [LARGE SCALE GENOMIC DNA]</scope>
    <source>
        <strain evidence="17 18">NCTC 11558</strain>
    </source>
</reference>
<feature type="domain" description="CR-type" evidence="16">
    <location>
        <begin position="167"/>
        <end position="249"/>
    </location>
</feature>
<comment type="cofactor">
    <cofactor evidence="13">
        <name>Zn(2+)</name>
        <dbReference type="ChEBI" id="CHEBI:29105"/>
    </cofactor>
    <text evidence="13">Binds 2 Zn(2+) ions per monomer.</text>
</comment>
<dbReference type="CDD" id="cd10719">
    <property type="entry name" value="DnaJ_zf"/>
    <property type="match status" value="1"/>
</dbReference>
<evidence type="ECO:0000256" key="8">
    <source>
        <dbReference type="ARBA" id="ARBA00022833"/>
    </source>
</evidence>
<evidence type="ECO:0000256" key="3">
    <source>
        <dbReference type="ARBA" id="ARBA00022490"/>
    </source>
</evidence>
<evidence type="ECO:0000256" key="11">
    <source>
        <dbReference type="ARBA" id="ARBA00061004"/>
    </source>
</evidence>
<dbReference type="GO" id="GO:0005737">
    <property type="term" value="C:cytoplasm"/>
    <property type="evidence" value="ECO:0007669"/>
    <property type="project" value="UniProtKB-SubCell"/>
</dbReference>
<name>G5JV73_9STRE</name>
<evidence type="ECO:0000256" key="10">
    <source>
        <dbReference type="ARBA" id="ARBA00023186"/>
    </source>
</evidence>
<dbReference type="InterPro" id="IPR036410">
    <property type="entry name" value="HSP_DnaJ_Cys-rich_dom_sf"/>
</dbReference>
<feature type="binding site" evidence="13">
    <location>
        <position position="200"/>
    </location>
    <ligand>
        <name>Zn(2+)</name>
        <dbReference type="ChEBI" id="CHEBI:29105"/>
        <label>2</label>
    </ligand>
</feature>
<dbReference type="SUPFAM" id="SSF46565">
    <property type="entry name" value="Chaperone J-domain"/>
    <property type="match status" value="1"/>
</dbReference>
<keyword evidence="6 13" id="KW-0677">Repeat</keyword>
<dbReference type="Gene3D" id="6.20.20.10">
    <property type="match status" value="2"/>
</dbReference>
<dbReference type="AlphaFoldDB" id="G5JV73"/>
<dbReference type="SMART" id="SM00271">
    <property type="entry name" value="DnaJ"/>
    <property type="match status" value="1"/>
</dbReference>
<feature type="binding site" evidence="13">
    <location>
        <position position="197"/>
    </location>
    <ligand>
        <name>Zn(2+)</name>
        <dbReference type="ChEBI" id="CHEBI:29105"/>
        <label>2</label>
    </ligand>
</feature>
<evidence type="ECO:0000256" key="2">
    <source>
        <dbReference type="ARBA" id="ARBA00011738"/>
    </source>
</evidence>
<feature type="binding site" evidence="13">
    <location>
        <position position="237"/>
    </location>
    <ligand>
        <name>Zn(2+)</name>
        <dbReference type="ChEBI" id="CHEBI:29105"/>
        <label>1</label>
    </ligand>
</feature>
<dbReference type="CDD" id="cd10747">
    <property type="entry name" value="DnaJ_C"/>
    <property type="match status" value="1"/>
</dbReference>
<feature type="binding site" evidence="13">
    <location>
        <position position="240"/>
    </location>
    <ligand>
        <name>Zn(2+)</name>
        <dbReference type="ChEBI" id="CHEBI:29105"/>
        <label>1</label>
    </ligand>
</feature>
<keyword evidence="4 13" id="KW-0235">DNA replication</keyword>
<evidence type="ECO:0000256" key="7">
    <source>
        <dbReference type="ARBA" id="ARBA00022771"/>
    </source>
</evidence>
<evidence type="ECO:0000259" key="15">
    <source>
        <dbReference type="PROSITE" id="PS50076"/>
    </source>
</evidence>
<dbReference type="PANTHER" id="PTHR43096:SF48">
    <property type="entry name" value="CHAPERONE PROTEIN DNAJ"/>
    <property type="match status" value="1"/>
</dbReference>
<dbReference type="SUPFAM" id="SSF57938">
    <property type="entry name" value="DnaJ/Hsp40 cysteine-rich domain"/>
    <property type="match status" value="1"/>
</dbReference>
<dbReference type="HAMAP" id="MF_01152">
    <property type="entry name" value="DnaJ"/>
    <property type="match status" value="1"/>
</dbReference>
<dbReference type="FunFam" id="2.60.260.20:FF:000004">
    <property type="entry name" value="Molecular chaperone DnaJ"/>
    <property type="match status" value="1"/>
</dbReference>
<dbReference type="GO" id="GO:0031072">
    <property type="term" value="F:heat shock protein binding"/>
    <property type="evidence" value="ECO:0007669"/>
    <property type="project" value="InterPro"/>
</dbReference>
<accession>G5JV73</accession>
<keyword evidence="8 13" id="KW-0862">Zinc</keyword>
<dbReference type="InterPro" id="IPR008971">
    <property type="entry name" value="HSP40/DnaJ_pept-bd"/>
</dbReference>
<dbReference type="GO" id="GO:0005524">
    <property type="term" value="F:ATP binding"/>
    <property type="evidence" value="ECO:0007669"/>
    <property type="project" value="InterPro"/>
</dbReference>
<dbReference type="InterPro" id="IPR012724">
    <property type="entry name" value="DnaJ"/>
</dbReference>
<evidence type="ECO:0000256" key="5">
    <source>
        <dbReference type="ARBA" id="ARBA00022723"/>
    </source>
</evidence>
<dbReference type="FunFam" id="2.10.230.10:FF:000002">
    <property type="entry name" value="Molecular chaperone DnaJ"/>
    <property type="match status" value="1"/>
</dbReference>
<evidence type="ECO:0000313" key="17">
    <source>
        <dbReference type="EMBL" id="EHJ52814.1"/>
    </source>
</evidence>
<evidence type="ECO:0000256" key="1">
    <source>
        <dbReference type="ARBA" id="ARBA00004496"/>
    </source>
</evidence>
<keyword evidence="18" id="KW-1185">Reference proteome</keyword>
<dbReference type="InterPro" id="IPR002939">
    <property type="entry name" value="DnaJ_C"/>
</dbReference>
<dbReference type="Pfam" id="PF00226">
    <property type="entry name" value="DnaJ"/>
    <property type="match status" value="1"/>
</dbReference>
<dbReference type="GO" id="GO:0006260">
    <property type="term" value="P:DNA replication"/>
    <property type="evidence" value="ECO:0007669"/>
    <property type="project" value="UniProtKB-KW"/>
</dbReference>
<keyword evidence="10 13" id="KW-0143">Chaperone</keyword>
<dbReference type="PROSITE" id="PS51188">
    <property type="entry name" value="ZF_CR"/>
    <property type="match status" value="1"/>
</dbReference>
<keyword evidence="9 13" id="KW-0346">Stress response</keyword>
<dbReference type="Pfam" id="PF00684">
    <property type="entry name" value="DnaJ_CXXCXGXG"/>
    <property type="match status" value="1"/>
</dbReference>
<dbReference type="FunFam" id="1.10.287.110:FF:000031">
    <property type="entry name" value="Molecular chaperone DnaJ"/>
    <property type="match status" value="1"/>
</dbReference>
<sequence length="411" mass="44826">MLCEKDKFFCEHRSRQEFPIFTLHFTGLVSYMNNTEYYDRLGVSKNASQDEIKKAYRKMSKKYHPDINKEPGAEEKYKEIQEAYDTLGDEQKRANYDQFGPEGAANGGFGGGAGGFSGFDSAGFGGFEDIFSSFFGGGGASRNPNAPRQGDDLQYRVNLKFEEAIFGTEKEVHYNREVTCHTCDGSGAKPGTSPVTCSKCHGSGVINVDTQTPLGMMRRQMTCDVCHGSGKEIKEPCPTCHGSGREKQRHKMAVTIPAGVETGHQVRVVGQGEAGFNGGPYGDLYVIINVLASDKFERDGSTIYYNLDINFVQAALGDTVEVPTVHGAVDLKIPAGTQAGKVIRIKGKGAPRLNGNGQGDQRVTVNVVTPTKLNEAQKEALQAFAKASNMNPVHPKKKGFFDKVKDAFEEK</sequence>
<dbReference type="Gene3D" id="2.60.260.20">
    <property type="entry name" value="Urease metallochaperone UreE, N-terminal domain"/>
    <property type="match status" value="2"/>
</dbReference>
<comment type="subunit">
    <text evidence="2 13">Homodimer.</text>
</comment>